<sequence>MKNLKKIPKIIVQAKVADHLIDYKWTPKIMEKLIDPVGENEGLEHILNQISHKASMGLAAATLEWIFWRFKELSTKSEDIRQRIETMWSSIENPENTNDLVFDIELDFPANNYIDGPIWVSLMNVRMIDILYKKGSNFLQTETLGLILLARHITPKKKTFDKWFDDNINKLINFYPNQNLNSVNDLEDSLYDYSKDPVICREFFFDSSFEYNEEQSKKALSDFISNINYQKNQYCIKRKEYASA</sequence>
<name>A0A085ZQM1_9FLAO</name>
<accession>A0A085ZQM1</accession>
<dbReference type="eggNOG" id="ENOG50301YA">
    <property type="taxonomic scope" value="Bacteria"/>
</dbReference>
<organism evidence="1 2">
    <name type="scientific">Flavobacterium reichenbachii</name>
    <dbReference type="NCBI Taxonomy" id="362418"/>
    <lineage>
        <taxon>Bacteria</taxon>
        <taxon>Pseudomonadati</taxon>
        <taxon>Bacteroidota</taxon>
        <taxon>Flavobacteriia</taxon>
        <taxon>Flavobacteriales</taxon>
        <taxon>Flavobacteriaceae</taxon>
        <taxon>Flavobacterium</taxon>
    </lineage>
</organism>
<protein>
    <submittedName>
        <fullName evidence="1">Uncharacterized protein</fullName>
    </submittedName>
</protein>
<dbReference type="EMBL" id="JPRL01000001">
    <property type="protein sequence ID" value="KFF06735.1"/>
    <property type="molecule type" value="Genomic_DNA"/>
</dbReference>
<evidence type="ECO:0000313" key="2">
    <source>
        <dbReference type="Proteomes" id="UP000028715"/>
    </source>
</evidence>
<gene>
    <name evidence="1" type="ORF">IW19_15025</name>
</gene>
<dbReference type="Proteomes" id="UP000028715">
    <property type="component" value="Unassembled WGS sequence"/>
</dbReference>
<dbReference type="AlphaFoldDB" id="A0A085ZQM1"/>
<dbReference type="OrthoDB" id="1370255at2"/>
<reference evidence="1 2" key="1">
    <citation type="submission" date="2014-07" db="EMBL/GenBank/DDBJ databases">
        <title>Genome of Flavobacterium reichenbachii LMG 25512.</title>
        <authorList>
            <person name="Stropko S.J."/>
            <person name="Pipes S.E."/>
            <person name="Newman J.D."/>
        </authorList>
    </citation>
    <scope>NUCLEOTIDE SEQUENCE [LARGE SCALE GENOMIC DNA]</scope>
    <source>
        <strain evidence="1 2">LMG 25512</strain>
    </source>
</reference>
<keyword evidence="2" id="KW-1185">Reference proteome</keyword>
<dbReference type="RefSeq" id="WP_035685496.1">
    <property type="nucleotide sequence ID" value="NZ_JPRL01000001.1"/>
</dbReference>
<evidence type="ECO:0000313" key="1">
    <source>
        <dbReference type="EMBL" id="KFF06735.1"/>
    </source>
</evidence>
<comment type="caution">
    <text evidence="1">The sequence shown here is derived from an EMBL/GenBank/DDBJ whole genome shotgun (WGS) entry which is preliminary data.</text>
</comment>
<proteinExistence type="predicted"/>